<keyword evidence="3" id="KW-1185">Reference proteome</keyword>
<dbReference type="EMBL" id="CP001998">
    <property type="protein sequence ID" value="ADE55299.1"/>
    <property type="molecule type" value="Genomic_DNA"/>
</dbReference>
<protein>
    <submittedName>
        <fullName evidence="2">Uncharacterized protein</fullName>
    </submittedName>
</protein>
<name>D5EMQ9_CORAD</name>
<dbReference type="AlphaFoldDB" id="D5EMQ9"/>
<dbReference type="HOGENOM" id="CLU_2301031_0_0_0"/>
<dbReference type="KEGG" id="caa:Caka_2282"/>
<accession>D5EMQ9</accession>
<reference evidence="2 3" key="1">
    <citation type="journal article" date="2010" name="Stand. Genomic Sci.">
        <title>Complete genome sequence of Coraliomargarita akajimensis type strain (04OKA010-24).</title>
        <authorList>
            <person name="Mavromatis K."/>
            <person name="Abt B."/>
            <person name="Brambilla E."/>
            <person name="Lapidus A."/>
            <person name="Copeland A."/>
            <person name="Deshpande S."/>
            <person name="Nolan M."/>
            <person name="Lucas S."/>
            <person name="Tice H."/>
            <person name="Cheng J.F."/>
            <person name="Han C."/>
            <person name="Detter J.C."/>
            <person name="Woyke T."/>
            <person name="Goodwin L."/>
            <person name="Pitluck S."/>
            <person name="Held B."/>
            <person name="Brettin T."/>
            <person name="Tapia R."/>
            <person name="Ivanova N."/>
            <person name="Mikhailova N."/>
            <person name="Pati A."/>
            <person name="Liolios K."/>
            <person name="Chen A."/>
            <person name="Palaniappan K."/>
            <person name="Land M."/>
            <person name="Hauser L."/>
            <person name="Chang Y.J."/>
            <person name="Jeffries C.D."/>
            <person name="Rohde M."/>
            <person name="Goker M."/>
            <person name="Bristow J."/>
            <person name="Eisen J.A."/>
            <person name="Markowitz V."/>
            <person name="Hugenholtz P."/>
            <person name="Klenk H.P."/>
            <person name="Kyrpides N.C."/>
        </authorList>
    </citation>
    <scope>NUCLEOTIDE SEQUENCE [LARGE SCALE GENOMIC DNA]</scope>
    <source>
        <strain evidence="3">DSM 45221 / IAM 15411 / JCM 23193 / KCTC 12865</strain>
    </source>
</reference>
<evidence type="ECO:0000313" key="3">
    <source>
        <dbReference type="Proteomes" id="UP000000925"/>
    </source>
</evidence>
<feature type="region of interest" description="Disordered" evidence="1">
    <location>
        <begin position="42"/>
        <end position="100"/>
    </location>
</feature>
<dbReference type="STRING" id="583355.Caka_2282"/>
<evidence type="ECO:0000313" key="2">
    <source>
        <dbReference type="EMBL" id="ADE55299.1"/>
    </source>
</evidence>
<proteinExistence type="predicted"/>
<sequence>MGAWGWMIASYSSESTLQQAVEDTFSGERPCALCCIIDQVEETEPSQPKKQSAEKDLKLLDRRATPLALTHPSPPTLPLAGSETLSGQWSPRAPTPPPRS</sequence>
<evidence type="ECO:0000256" key="1">
    <source>
        <dbReference type="SAM" id="MobiDB-lite"/>
    </source>
</evidence>
<dbReference type="RefSeq" id="WP_013044021.1">
    <property type="nucleotide sequence ID" value="NC_014008.1"/>
</dbReference>
<feature type="compositionally biased region" description="Basic and acidic residues" evidence="1">
    <location>
        <begin position="51"/>
        <end position="64"/>
    </location>
</feature>
<gene>
    <name evidence="2" type="ordered locus">Caka_2282</name>
</gene>
<dbReference type="Proteomes" id="UP000000925">
    <property type="component" value="Chromosome"/>
</dbReference>
<organism evidence="2 3">
    <name type="scientific">Coraliomargarita akajimensis (strain DSM 45221 / IAM 15411 / JCM 23193 / KCTC 12865 / 04OKA010-24)</name>
    <dbReference type="NCBI Taxonomy" id="583355"/>
    <lineage>
        <taxon>Bacteria</taxon>
        <taxon>Pseudomonadati</taxon>
        <taxon>Verrucomicrobiota</taxon>
        <taxon>Opitutia</taxon>
        <taxon>Puniceicoccales</taxon>
        <taxon>Coraliomargaritaceae</taxon>
        <taxon>Coraliomargarita</taxon>
    </lineage>
</organism>